<evidence type="ECO:0000256" key="12">
    <source>
        <dbReference type="ARBA" id="ARBA00022989"/>
    </source>
</evidence>
<dbReference type="Ensembl" id="ENSOANT00000060379.1">
    <property type="protein sequence ID" value="ENSOANP00000042769.1"/>
    <property type="gene ID" value="ENSOANG00000001214.4"/>
</dbReference>
<dbReference type="GO" id="GO:0006508">
    <property type="term" value="P:proteolysis"/>
    <property type="evidence" value="ECO:0000318"/>
    <property type="project" value="GO_Central"/>
</dbReference>
<evidence type="ECO:0000256" key="3">
    <source>
        <dbReference type="ARBA" id="ARBA00022438"/>
    </source>
</evidence>
<comment type="cofactor">
    <cofactor evidence="19">
        <name>Zn(2+)</name>
        <dbReference type="ChEBI" id="CHEBI:29105"/>
    </cofactor>
    <text evidence="19">Binds 1 zinc ion per subunit.</text>
</comment>
<dbReference type="GO" id="GO:0005789">
    <property type="term" value="C:endoplasmic reticulum membrane"/>
    <property type="evidence" value="ECO:0007669"/>
    <property type="project" value="UniProtKB-SubCell"/>
</dbReference>
<dbReference type="GO" id="GO:0005576">
    <property type="term" value="C:extracellular region"/>
    <property type="evidence" value="ECO:0007669"/>
    <property type="project" value="Ensembl"/>
</dbReference>
<evidence type="ECO:0000259" key="24">
    <source>
        <dbReference type="Pfam" id="PF17900"/>
    </source>
</evidence>
<dbReference type="Gene3D" id="1.25.50.20">
    <property type="match status" value="1"/>
</dbReference>
<feature type="compositionally biased region" description="Polar residues" evidence="21">
    <location>
        <begin position="178"/>
        <end position="189"/>
    </location>
</feature>
<evidence type="ECO:0000256" key="16">
    <source>
        <dbReference type="ARBA" id="ARBA00023157"/>
    </source>
</evidence>
<evidence type="ECO:0000256" key="15">
    <source>
        <dbReference type="ARBA" id="ARBA00023136"/>
    </source>
</evidence>
<dbReference type="InterPro" id="IPR014782">
    <property type="entry name" value="Peptidase_M1_dom"/>
</dbReference>
<evidence type="ECO:0000259" key="22">
    <source>
        <dbReference type="Pfam" id="PF01433"/>
    </source>
</evidence>
<dbReference type="SUPFAM" id="SSF55486">
    <property type="entry name" value="Metalloproteases ('zincins'), catalytic domain"/>
    <property type="match status" value="1"/>
</dbReference>
<evidence type="ECO:0000256" key="5">
    <source>
        <dbReference type="ARBA" id="ARBA00022692"/>
    </source>
</evidence>
<accession>A0A6I8NNM2</accession>
<evidence type="ECO:0000256" key="13">
    <source>
        <dbReference type="ARBA" id="ARBA00023049"/>
    </source>
</evidence>
<evidence type="ECO:0000256" key="2">
    <source>
        <dbReference type="ARBA" id="ARBA00010136"/>
    </source>
</evidence>
<dbReference type="GO" id="GO:0006509">
    <property type="term" value="P:membrane protein ectodomain proteolysis"/>
    <property type="evidence" value="ECO:0007669"/>
    <property type="project" value="Ensembl"/>
</dbReference>
<dbReference type="FunFam" id="2.60.40.1910:FF:000001">
    <property type="entry name" value="Leucyl-cystinyl aminopeptidase"/>
    <property type="match status" value="1"/>
</dbReference>
<evidence type="ECO:0000256" key="10">
    <source>
        <dbReference type="ARBA" id="ARBA00022859"/>
    </source>
</evidence>
<keyword evidence="4" id="KW-0645">Protease</keyword>
<dbReference type="InParanoid" id="A0A6I8NNM2"/>
<keyword evidence="11" id="KW-0735">Signal-anchor</keyword>
<dbReference type="PANTHER" id="PTHR11533">
    <property type="entry name" value="PROTEASE M1 ZINC METALLOPROTEASE"/>
    <property type="match status" value="1"/>
</dbReference>
<keyword evidence="7" id="KW-0378">Hydrolase</keyword>
<feature type="compositionally biased region" description="Pro residues" evidence="21">
    <location>
        <begin position="193"/>
        <end position="231"/>
    </location>
</feature>
<keyword evidence="3" id="KW-0031">Aminopeptidase</keyword>
<feature type="binding site" evidence="19">
    <location>
        <position position="477"/>
    </location>
    <ligand>
        <name>Zn(2+)</name>
        <dbReference type="ChEBI" id="CHEBI:29105"/>
        <note>catalytic</note>
    </ligand>
</feature>
<dbReference type="GO" id="GO:0043171">
    <property type="term" value="P:peptide catabolic process"/>
    <property type="evidence" value="ECO:0000318"/>
    <property type="project" value="GO_Central"/>
</dbReference>
<feature type="binding site" evidence="19">
    <location>
        <position position="481"/>
    </location>
    <ligand>
        <name>Zn(2+)</name>
        <dbReference type="ChEBI" id="CHEBI:29105"/>
        <note>catalytic</note>
    </ligand>
</feature>
<dbReference type="GO" id="GO:0008270">
    <property type="term" value="F:zinc ion binding"/>
    <property type="evidence" value="ECO:0007669"/>
    <property type="project" value="InterPro"/>
</dbReference>
<keyword evidence="10" id="KW-0391">Immunity</keyword>
<evidence type="ECO:0000256" key="19">
    <source>
        <dbReference type="PIRSR" id="PIRSR634016-3"/>
    </source>
</evidence>
<dbReference type="Gene3D" id="2.60.40.1910">
    <property type="match status" value="1"/>
</dbReference>
<dbReference type="Bgee" id="ENSOANG00000001214">
    <property type="expression patterns" value="Expressed in ovary and 7 other cell types or tissues"/>
</dbReference>
<keyword evidence="8" id="KW-0256">Endoplasmic reticulum</keyword>
<dbReference type="FunCoup" id="A0A6I8NNM2">
    <property type="interactions" value="782"/>
</dbReference>
<dbReference type="InterPro" id="IPR001930">
    <property type="entry name" value="Peptidase_M1"/>
</dbReference>
<dbReference type="GO" id="GO:0070006">
    <property type="term" value="F:metalloaminopeptidase activity"/>
    <property type="evidence" value="ECO:0000318"/>
    <property type="project" value="GO_Central"/>
</dbReference>
<evidence type="ECO:0000256" key="20">
    <source>
        <dbReference type="PIRSR" id="PIRSR634016-4"/>
    </source>
</evidence>
<keyword evidence="14" id="KW-1064">Adaptive immunity</keyword>
<evidence type="ECO:0000256" key="14">
    <source>
        <dbReference type="ARBA" id="ARBA00023130"/>
    </source>
</evidence>
<feature type="domain" description="ERAP1-like C-terminal" evidence="23">
    <location>
        <begin position="721"/>
        <end position="1040"/>
    </location>
</feature>
<reference evidence="25 26" key="1">
    <citation type="journal article" date="2008" name="Nature">
        <title>Genome analysis of the platypus reveals unique signatures of evolution.</title>
        <authorList>
            <person name="Warren W.C."/>
            <person name="Hillier L.W."/>
            <person name="Marshall Graves J.A."/>
            <person name="Birney E."/>
            <person name="Ponting C.P."/>
            <person name="Grutzner F."/>
            <person name="Belov K."/>
            <person name="Miller W."/>
            <person name="Clarke L."/>
            <person name="Chinwalla A.T."/>
            <person name="Yang S.P."/>
            <person name="Heger A."/>
            <person name="Locke D.P."/>
            <person name="Miethke P."/>
            <person name="Waters P.D."/>
            <person name="Veyrunes F."/>
            <person name="Fulton L."/>
            <person name="Fulton B."/>
            <person name="Graves T."/>
            <person name="Wallis J."/>
            <person name="Puente X.S."/>
            <person name="Lopez-Otin C."/>
            <person name="Ordonez G.R."/>
            <person name="Eichler E.E."/>
            <person name="Chen L."/>
            <person name="Cheng Z."/>
            <person name="Deakin J.E."/>
            <person name="Alsop A."/>
            <person name="Thompson K."/>
            <person name="Kirby P."/>
            <person name="Papenfuss A.T."/>
            <person name="Wakefield M.J."/>
            <person name="Olender T."/>
            <person name="Lancet D."/>
            <person name="Huttley G.A."/>
            <person name="Smit A.F."/>
            <person name="Pask A."/>
            <person name="Temple-Smith P."/>
            <person name="Batzer M.A."/>
            <person name="Walker J.A."/>
            <person name="Konkel M.K."/>
            <person name="Harris R.S."/>
            <person name="Whittington C.M."/>
            <person name="Wong E.S."/>
            <person name="Gemmell N.J."/>
            <person name="Buschiazzo E."/>
            <person name="Vargas Jentzsch I.M."/>
            <person name="Merkel A."/>
            <person name="Schmitz J."/>
            <person name="Zemann A."/>
            <person name="Churakov G."/>
            <person name="Kriegs J.O."/>
            <person name="Brosius J."/>
            <person name="Murchison E.P."/>
            <person name="Sachidanandam R."/>
            <person name="Smith C."/>
            <person name="Hannon G.J."/>
            <person name="Tsend-Ayush E."/>
            <person name="McMillan D."/>
            <person name="Attenborough R."/>
            <person name="Rens W."/>
            <person name="Ferguson-Smith M."/>
            <person name="Lefevre C.M."/>
            <person name="Sharp J.A."/>
            <person name="Nicholas K.R."/>
            <person name="Ray D.A."/>
            <person name="Kube M."/>
            <person name="Reinhardt R."/>
            <person name="Pringle T.H."/>
            <person name="Taylor J."/>
            <person name="Jones R.C."/>
            <person name="Nixon B."/>
            <person name="Dacheux J.L."/>
            <person name="Niwa H."/>
            <person name="Sekita Y."/>
            <person name="Huang X."/>
            <person name="Stark A."/>
            <person name="Kheradpour P."/>
            <person name="Kellis M."/>
            <person name="Flicek P."/>
            <person name="Chen Y."/>
            <person name="Webber C."/>
            <person name="Hardison R."/>
            <person name="Nelson J."/>
            <person name="Hallsworth-Pepin K."/>
            <person name="Delehaunty K."/>
            <person name="Markovic C."/>
            <person name="Minx P."/>
            <person name="Feng Y."/>
            <person name="Kremitzki C."/>
            <person name="Mitreva M."/>
            <person name="Glasscock J."/>
            <person name="Wylie T."/>
            <person name="Wohldmann P."/>
            <person name="Thiru P."/>
            <person name="Nhan M.N."/>
            <person name="Pohl C.S."/>
            <person name="Smith S.M."/>
            <person name="Hou S."/>
            <person name="Nefedov M."/>
            <person name="de Jong P.J."/>
            <person name="Renfree M.B."/>
            <person name="Mardis E.R."/>
            <person name="Wilson R.K."/>
        </authorList>
    </citation>
    <scope>NUCLEOTIDE SEQUENCE [LARGE SCALE GENOMIC DNA]</scope>
    <source>
        <strain evidence="25 26">Glennie</strain>
    </source>
</reference>
<keyword evidence="13" id="KW-0482">Metalloprotease</keyword>
<dbReference type="InterPro" id="IPR050344">
    <property type="entry name" value="Peptidase_M1_aminopeptidases"/>
</dbReference>
<feature type="region of interest" description="Disordered" evidence="21">
    <location>
        <begin position="39"/>
        <end position="62"/>
    </location>
</feature>
<name>A0A6I8NNM2_ORNAN</name>
<keyword evidence="17" id="KW-0325">Glycoprotein</keyword>
<evidence type="ECO:0000256" key="8">
    <source>
        <dbReference type="ARBA" id="ARBA00022824"/>
    </source>
</evidence>
<dbReference type="GO" id="GO:0002502">
    <property type="term" value="P:peptide antigen assembly with MHC class I protein complex"/>
    <property type="evidence" value="ECO:0007669"/>
    <property type="project" value="Ensembl"/>
</dbReference>
<evidence type="ECO:0000256" key="11">
    <source>
        <dbReference type="ARBA" id="ARBA00022968"/>
    </source>
</evidence>
<dbReference type="CDD" id="cd09601">
    <property type="entry name" value="M1_APN-Q_like"/>
    <property type="match status" value="1"/>
</dbReference>
<dbReference type="PRINTS" id="PR00756">
    <property type="entry name" value="ALADIPTASE"/>
</dbReference>
<evidence type="ECO:0000256" key="1">
    <source>
        <dbReference type="ARBA" id="ARBA00004648"/>
    </source>
</evidence>
<dbReference type="Proteomes" id="UP000002279">
    <property type="component" value="Chromosome 1"/>
</dbReference>
<feature type="active site" description="Proton acceptor" evidence="18">
    <location>
        <position position="478"/>
    </location>
</feature>
<evidence type="ECO:0000256" key="6">
    <source>
        <dbReference type="ARBA" id="ARBA00022723"/>
    </source>
</evidence>
<feature type="domain" description="Peptidase M1 membrane alanine aminopeptidase" evidence="22">
    <location>
        <begin position="405"/>
        <end position="608"/>
    </location>
</feature>
<dbReference type="AlphaFoldDB" id="A0A6I8NNM2"/>
<dbReference type="InterPro" id="IPR042097">
    <property type="entry name" value="Aminopeptidase_N-like_N_sf"/>
</dbReference>
<dbReference type="FunFam" id="1.10.390.10:FF:000007">
    <property type="entry name" value="Aminopeptidase"/>
    <property type="match status" value="1"/>
</dbReference>
<gene>
    <name evidence="25" type="primary">ERAP1</name>
</gene>
<evidence type="ECO:0000256" key="21">
    <source>
        <dbReference type="SAM" id="MobiDB-lite"/>
    </source>
</evidence>
<dbReference type="Pfam" id="PF01433">
    <property type="entry name" value="Peptidase_M1"/>
    <property type="match status" value="1"/>
</dbReference>
<protein>
    <submittedName>
        <fullName evidence="25">Endoplasmic reticulum aminopeptidase 1</fullName>
    </submittedName>
</protein>
<dbReference type="InterPro" id="IPR045357">
    <property type="entry name" value="Aminopeptidase_N-like_N"/>
</dbReference>
<dbReference type="Gene3D" id="1.10.390.10">
    <property type="entry name" value="Neutral Protease Domain 2"/>
    <property type="match status" value="1"/>
</dbReference>
<feature type="domain" description="Aminopeptidase N-like N-terminal" evidence="24">
    <location>
        <begin position="301"/>
        <end position="370"/>
    </location>
</feature>
<keyword evidence="16" id="KW-1015">Disulfide bond</keyword>
<dbReference type="GO" id="GO:0002250">
    <property type="term" value="P:adaptive immune response"/>
    <property type="evidence" value="ECO:0007669"/>
    <property type="project" value="UniProtKB-KW"/>
</dbReference>
<feature type="binding site" evidence="19">
    <location>
        <position position="500"/>
    </location>
    <ligand>
        <name>Zn(2+)</name>
        <dbReference type="ChEBI" id="CHEBI:29105"/>
        <note>catalytic</note>
    </ligand>
</feature>
<dbReference type="GO" id="GO:0005138">
    <property type="term" value="F:interleukin-6 receptor binding"/>
    <property type="evidence" value="ECO:0007669"/>
    <property type="project" value="Ensembl"/>
</dbReference>
<dbReference type="SUPFAM" id="SSF63737">
    <property type="entry name" value="Leukotriene A4 hydrolase N-terminal domain"/>
    <property type="match status" value="1"/>
</dbReference>
<organism evidence="25 26">
    <name type="scientific">Ornithorhynchus anatinus</name>
    <name type="common">Duckbill platypus</name>
    <dbReference type="NCBI Taxonomy" id="9258"/>
    <lineage>
        <taxon>Eukaryota</taxon>
        <taxon>Metazoa</taxon>
        <taxon>Chordata</taxon>
        <taxon>Craniata</taxon>
        <taxon>Vertebrata</taxon>
        <taxon>Euteleostomi</taxon>
        <taxon>Mammalia</taxon>
        <taxon>Monotremata</taxon>
        <taxon>Ornithorhynchidae</taxon>
        <taxon>Ornithorhynchus</taxon>
    </lineage>
</organism>
<evidence type="ECO:0000313" key="25">
    <source>
        <dbReference type="Ensembl" id="ENSOANP00000042769.1"/>
    </source>
</evidence>
<keyword evidence="9 19" id="KW-0862">Zinc</keyword>
<proteinExistence type="inferred from homology"/>
<keyword evidence="15" id="KW-0472">Membrane</keyword>
<evidence type="ECO:0000259" key="23">
    <source>
        <dbReference type="Pfam" id="PF11838"/>
    </source>
</evidence>
<feature type="compositionally biased region" description="Gly residues" evidence="21">
    <location>
        <begin position="53"/>
        <end position="62"/>
    </location>
</feature>
<feature type="region of interest" description="Disordered" evidence="21">
    <location>
        <begin position="254"/>
        <end position="281"/>
    </location>
</feature>
<feature type="site" description="Transition state stabilizer" evidence="20">
    <location>
        <position position="562"/>
    </location>
</feature>
<dbReference type="PANTHER" id="PTHR11533:SF156">
    <property type="entry name" value="ENDOPLASMIC RETICULUM AMINOPEPTIDASE 1"/>
    <property type="match status" value="1"/>
</dbReference>
<dbReference type="Pfam" id="PF17900">
    <property type="entry name" value="Peptidase_M1_N"/>
    <property type="match status" value="1"/>
</dbReference>
<dbReference type="GeneTree" id="ENSGT00940000159086"/>
<evidence type="ECO:0000313" key="26">
    <source>
        <dbReference type="Proteomes" id="UP000002279"/>
    </source>
</evidence>
<sequence length="1066" mass="118844">MFLCLREGPLASPSGLVAHLVQGPERLSLAWPPTPGPAHVLPCPRKRPAEGPGPEGGGSGGCPGSWDSWGSLAFSHSSRQMGFGAAAHPWLCSHTPLSPHPPSLLSHSQTPFPQFPHFFPHTHSSSAPHSHFTPLNPQPYFTPPTPQLFSPSPTPISLPALPALLPFSHPPFHAPHLQLSSPSPTPQFHSPTSPAPSPPPSPPPPSPTPHFIPPPLLPPSPAPALLSSPPPGPVPAGGSAFGFSFCACTALPGPARRSGSRDRTGPARLGGREDRRTGEQRDGQICISKTGVNCVGLFWTLASTQFEPTAARMAFPCFDEPAFKATFAVKIRRDTRHLALSNMPIVRSVSVAEGLVEDQFDVTVKMSTYLVAFIVSDFKSVSKMTKSGIKVSVYAVPEKINQTGYALDAAVTLLEFYEDYFSIPYPLPKQDLAAIPDFQSGAMENWGLTTYRESSLLYDPEKSSASAKLGITMIVAHELAHQWFGNLVTMEWWNDLWLNEGFAKFMEFVSVSVTHPELKVEDYFFGKCFNAMEVDALNSSHPISTPVENPAQILEMFDDVSYEKGACILNMLRDYLSADGFKAGIVQYLQKNSYKNTNNEDLWNSMTNICPDGDPQEKSGFCSRSQRKTSTSHWTQESVDVRMMMNTWTLQKGFPLITVTVRGKNVHLKQEHYMKGRVATWEDRSLWHVPLTYVTSKSDVVHRFLLKTKTDVLILPEEVEWIKFNAGMNGYYIVHYEDGGWDSLISLLKEQPETISSNDRASLINNAFQLVSVGKLSIEKALDLTLYLKHESQIMPVFQGLNELIPMYKLMEKRDMDDVETQFKAFLIRLLKGLIDKQSWSDEGSVSERMLRSQLILLACIRKYQPCVEKAEGFFKSWKESNGTLRLPTDVTLAIFAVGAQTDAGWDFLFHKYQSSLSSTEKSQIEFALCISSNPDKLQWLLDQSFQGNVIKTQEFPYILSMVGRNRVGYPLAWKFLKENWNGLVKKFELGSTSLAYMVTGTTNQYSTRARLEEVKGFFSSLKENGSQLRCVQQTVETIEENIRWMDANFEKIKVWLQNQSKGVEL</sequence>
<feature type="compositionally biased region" description="Basic and acidic residues" evidence="21">
    <location>
        <begin position="259"/>
        <end position="281"/>
    </location>
</feature>
<dbReference type="Gene3D" id="2.60.40.1730">
    <property type="entry name" value="tricorn interacting facor f3 domain"/>
    <property type="match status" value="1"/>
</dbReference>
<evidence type="ECO:0000256" key="17">
    <source>
        <dbReference type="ARBA" id="ARBA00023180"/>
    </source>
</evidence>
<feature type="region of interest" description="Disordered" evidence="21">
    <location>
        <begin position="175"/>
        <end position="231"/>
    </location>
</feature>
<dbReference type="FunFam" id="1.25.50.20:FF:000003">
    <property type="entry name" value="Leucyl-cystinyl aminopeptidase"/>
    <property type="match status" value="1"/>
</dbReference>
<keyword evidence="5" id="KW-0812">Transmembrane</keyword>
<dbReference type="InterPro" id="IPR034016">
    <property type="entry name" value="M1_APN-typ"/>
</dbReference>
<comment type="similarity">
    <text evidence="2">Belongs to the peptidase M1 family.</text>
</comment>
<dbReference type="InterPro" id="IPR024571">
    <property type="entry name" value="ERAP1-like_C_dom"/>
</dbReference>
<evidence type="ECO:0000256" key="4">
    <source>
        <dbReference type="ARBA" id="ARBA00022670"/>
    </source>
</evidence>
<evidence type="ECO:0000256" key="7">
    <source>
        <dbReference type="ARBA" id="ARBA00022801"/>
    </source>
</evidence>
<comment type="subcellular location">
    <subcellularLocation>
        <location evidence="1">Endoplasmic reticulum membrane</location>
        <topology evidence="1">Single-pass type II membrane protein</topology>
    </subcellularLocation>
</comment>
<evidence type="ECO:0000256" key="9">
    <source>
        <dbReference type="ARBA" id="ARBA00022833"/>
    </source>
</evidence>
<dbReference type="Pfam" id="PF11838">
    <property type="entry name" value="ERAP1_C"/>
    <property type="match status" value="1"/>
</dbReference>
<keyword evidence="12" id="KW-1133">Transmembrane helix</keyword>
<keyword evidence="26" id="KW-1185">Reference proteome</keyword>
<dbReference type="InterPro" id="IPR027268">
    <property type="entry name" value="Peptidase_M4/M1_CTD_sf"/>
</dbReference>
<reference evidence="25" key="3">
    <citation type="submission" date="2025-09" db="UniProtKB">
        <authorList>
            <consortium name="Ensembl"/>
        </authorList>
    </citation>
    <scope>IDENTIFICATION</scope>
    <source>
        <strain evidence="25">Glennie</strain>
    </source>
</reference>
<keyword evidence="6 19" id="KW-0479">Metal-binding</keyword>
<evidence type="ECO:0000256" key="18">
    <source>
        <dbReference type="PIRSR" id="PIRSR634016-1"/>
    </source>
</evidence>
<reference evidence="25" key="2">
    <citation type="submission" date="2025-08" db="UniProtKB">
        <authorList>
            <consortium name="Ensembl"/>
        </authorList>
    </citation>
    <scope>IDENTIFICATION</scope>
    <source>
        <strain evidence="25">Glennie</strain>
    </source>
</reference>